<keyword evidence="7" id="KW-1185">Reference proteome</keyword>
<name>A0ABD3VWH8_SINWO</name>
<evidence type="ECO:0000313" key="6">
    <source>
        <dbReference type="EMBL" id="KAL3865971.1"/>
    </source>
</evidence>
<dbReference type="GO" id="GO:0005634">
    <property type="term" value="C:nucleus"/>
    <property type="evidence" value="ECO:0007669"/>
    <property type="project" value="UniProtKB-SubCell"/>
</dbReference>
<feature type="compositionally biased region" description="Polar residues" evidence="4">
    <location>
        <begin position="34"/>
        <end position="68"/>
    </location>
</feature>
<gene>
    <name evidence="6" type="ORF">ACJMK2_043315</name>
</gene>
<evidence type="ECO:0000256" key="3">
    <source>
        <dbReference type="PROSITE-ProRule" id="PRU00089"/>
    </source>
</evidence>
<evidence type="ECO:0000259" key="5">
    <source>
        <dbReference type="PROSITE" id="PS50039"/>
    </source>
</evidence>
<accession>A0ABD3VWH8</accession>
<dbReference type="PANTHER" id="PTHR11829">
    <property type="entry name" value="FORKHEAD BOX PROTEIN"/>
    <property type="match status" value="1"/>
</dbReference>
<evidence type="ECO:0000256" key="4">
    <source>
        <dbReference type="SAM" id="MobiDB-lite"/>
    </source>
</evidence>
<dbReference type="Pfam" id="PF00250">
    <property type="entry name" value="Forkhead"/>
    <property type="match status" value="1"/>
</dbReference>
<feature type="DNA-binding region" description="Fork-head" evidence="3">
    <location>
        <begin position="98"/>
        <end position="190"/>
    </location>
</feature>
<feature type="region of interest" description="Disordered" evidence="4">
    <location>
        <begin position="1"/>
        <end position="68"/>
    </location>
</feature>
<organism evidence="6 7">
    <name type="scientific">Sinanodonta woodiana</name>
    <name type="common">Chinese pond mussel</name>
    <name type="synonym">Anodonta woodiana</name>
    <dbReference type="NCBI Taxonomy" id="1069815"/>
    <lineage>
        <taxon>Eukaryota</taxon>
        <taxon>Metazoa</taxon>
        <taxon>Spiralia</taxon>
        <taxon>Lophotrochozoa</taxon>
        <taxon>Mollusca</taxon>
        <taxon>Bivalvia</taxon>
        <taxon>Autobranchia</taxon>
        <taxon>Heteroconchia</taxon>
        <taxon>Palaeoheterodonta</taxon>
        <taxon>Unionida</taxon>
        <taxon>Unionoidea</taxon>
        <taxon>Unionidae</taxon>
        <taxon>Unioninae</taxon>
        <taxon>Sinanodonta</taxon>
    </lineage>
</organism>
<dbReference type="PROSITE" id="PS50039">
    <property type="entry name" value="FORK_HEAD_3"/>
    <property type="match status" value="1"/>
</dbReference>
<evidence type="ECO:0000313" key="7">
    <source>
        <dbReference type="Proteomes" id="UP001634394"/>
    </source>
</evidence>
<protein>
    <recommendedName>
        <fullName evidence="5">Fork-head domain-containing protein</fullName>
    </recommendedName>
</protein>
<dbReference type="FunFam" id="1.10.10.10:FF:000352">
    <property type="entry name" value="Forkhead box Q2"/>
    <property type="match status" value="1"/>
</dbReference>
<keyword evidence="2 3" id="KW-0539">Nucleus</keyword>
<dbReference type="GO" id="GO:0003677">
    <property type="term" value="F:DNA binding"/>
    <property type="evidence" value="ECO:0007669"/>
    <property type="project" value="UniProtKB-UniRule"/>
</dbReference>
<dbReference type="PROSITE" id="PS00658">
    <property type="entry name" value="FORK_HEAD_2"/>
    <property type="match status" value="1"/>
</dbReference>
<sequence length="289" mass="32300">MHPFSIESLTKGDWKRQTSPSGTSDMSLYASPTPGAQSVNDDTSSLSDTVTLQPASQNCPESTDAMNNNNKTETIAETILCVDKYVENSTDTNSNDSKPRHSYIALISMAILSSPSKKLLLGDIYQYVMDNFPYYNNQDKAWRNSIRHNLSLNECFVKCGRADNGKGNFWSIHPACIDDFSKGDFRRRQARIRARKCMKEFGVSELPIGYRCNIGYVPMSSSLIGYSPYHGHSLCYQNLSPFACPLSRQPSRSARLHPATPSQSHPLPTTQVQHTAISNSTFPYTFQGW</sequence>
<keyword evidence="1 3" id="KW-0238">DNA-binding</keyword>
<dbReference type="InterPro" id="IPR001766">
    <property type="entry name" value="Fork_head_dom"/>
</dbReference>
<dbReference type="EMBL" id="JBJQND010000009">
    <property type="protein sequence ID" value="KAL3865971.1"/>
    <property type="molecule type" value="Genomic_DNA"/>
</dbReference>
<dbReference type="InterPro" id="IPR036390">
    <property type="entry name" value="WH_DNA-bd_sf"/>
</dbReference>
<evidence type="ECO:0000256" key="1">
    <source>
        <dbReference type="ARBA" id="ARBA00023125"/>
    </source>
</evidence>
<dbReference type="InterPro" id="IPR036388">
    <property type="entry name" value="WH-like_DNA-bd_sf"/>
</dbReference>
<dbReference type="Gene3D" id="1.10.10.10">
    <property type="entry name" value="Winged helix-like DNA-binding domain superfamily/Winged helix DNA-binding domain"/>
    <property type="match status" value="1"/>
</dbReference>
<evidence type="ECO:0000256" key="2">
    <source>
        <dbReference type="ARBA" id="ARBA00023242"/>
    </source>
</evidence>
<dbReference type="SMART" id="SM00339">
    <property type="entry name" value="FH"/>
    <property type="match status" value="1"/>
</dbReference>
<proteinExistence type="predicted"/>
<dbReference type="PANTHER" id="PTHR11829:SF142">
    <property type="entry name" value="FORK-HEAD DOMAIN-CONTAINING PROTEIN"/>
    <property type="match status" value="1"/>
</dbReference>
<dbReference type="AlphaFoldDB" id="A0ABD3VWH8"/>
<dbReference type="Proteomes" id="UP001634394">
    <property type="component" value="Unassembled WGS sequence"/>
</dbReference>
<comment type="caution">
    <text evidence="6">The sequence shown here is derived from an EMBL/GenBank/DDBJ whole genome shotgun (WGS) entry which is preliminary data.</text>
</comment>
<reference evidence="6 7" key="1">
    <citation type="submission" date="2024-11" db="EMBL/GenBank/DDBJ databases">
        <title>Chromosome-level genome assembly of the freshwater bivalve Anodonta woodiana.</title>
        <authorList>
            <person name="Chen X."/>
        </authorList>
    </citation>
    <scope>NUCLEOTIDE SEQUENCE [LARGE SCALE GENOMIC DNA]</scope>
    <source>
        <strain evidence="6">MN2024</strain>
        <tissue evidence="6">Gills</tissue>
    </source>
</reference>
<dbReference type="PRINTS" id="PR00053">
    <property type="entry name" value="FORKHEAD"/>
</dbReference>
<dbReference type="CDD" id="cd20035">
    <property type="entry name" value="FH_FOXQ2-like"/>
    <property type="match status" value="1"/>
</dbReference>
<feature type="compositionally biased region" description="Polar residues" evidence="4">
    <location>
        <begin position="17"/>
        <end position="26"/>
    </location>
</feature>
<feature type="compositionally biased region" description="Polar residues" evidence="4">
    <location>
        <begin position="260"/>
        <end position="271"/>
    </location>
</feature>
<dbReference type="InterPro" id="IPR047519">
    <property type="entry name" value="FH_FOXQ2-like"/>
</dbReference>
<dbReference type="InterPro" id="IPR030456">
    <property type="entry name" value="TF_fork_head_CS_2"/>
</dbReference>
<dbReference type="SUPFAM" id="SSF46785">
    <property type="entry name" value="Winged helix' DNA-binding domain"/>
    <property type="match status" value="1"/>
</dbReference>
<comment type="subcellular location">
    <subcellularLocation>
        <location evidence="3">Nucleus</location>
    </subcellularLocation>
</comment>
<feature type="region of interest" description="Disordered" evidence="4">
    <location>
        <begin position="250"/>
        <end position="271"/>
    </location>
</feature>
<feature type="domain" description="Fork-head" evidence="5">
    <location>
        <begin position="98"/>
        <end position="190"/>
    </location>
</feature>
<dbReference type="InterPro" id="IPR050211">
    <property type="entry name" value="FOX_domain-containing"/>
</dbReference>